<dbReference type="EnsemblMetazoa" id="SMAR011004-RA">
    <property type="protein sequence ID" value="SMAR011004-PA"/>
    <property type="gene ID" value="SMAR011004"/>
</dbReference>
<dbReference type="GO" id="GO:0017056">
    <property type="term" value="F:structural constituent of nuclear pore"/>
    <property type="evidence" value="ECO:0007669"/>
    <property type="project" value="TreeGrafter"/>
</dbReference>
<protein>
    <recommendedName>
        <fullName evidence="5">Partial AB-hydrolase lipase domain-containing protein</fullName>
    </recommendedName>
</protein>
<reference evidence="7" key="1">
    <citation type="submission" date="2011-05" db="EMBL/GenBank/DDBJ databases">
        <authorList>
            <person name="Richards S.R."/>
            <person name="Qu J."/>
            <person name="Jiang H."/>
            <person name="Jhangiani S.N."/>
            <person name="Agravi P."/>
            <person name="Goodspeed R."/>
            <person name="Gross S."/>
            <person name="Mandapat C."/>
            <person name="Jackson L."/>
            <person name="Mathew T."/>
            <person name="Pu L."/>
            <person name="Thornton R."/>
            <person name="Saada N."/>
            <person name="Wilczek-Boney K.B."/>
            <person name="Lee S."/>
            <person name="Kovar C."/>
            <person name="Wu Y."/>
            <person name="Scherer S.E."/>
            <person name="Worley K.C."/>
            <person name="Muzny D.M."/>
            <person name="Gibbs R."/>
        </authorList>
    </citation>
    <scope>NUCLEOTIDE SEQUENCE</scope>
    <source>
        <strain evidence="7">Brora</strain>
    </source>
</reference>
<dbReference type="HOGENOM" id="CLU_001929_0_0_1"/>
<dbReference type="OMA" id="WSQMFAE"/>
<dbReference type="Pfam" id="PF04083">
    <property type="entry name" value="Abhydro_lipase"/>
    <property type="match status" value="1"/>
</dbReference>
<comment type="subcellular location">
    <subcellularLocation>
        <location evidence="1">Nucleus</location>
    </subcellularLocation>
</comment>
<keyword evidence="4" id="KW-0539">Nucleus</keyword>
<accession>T1JB70</accession>
<dbReference type="eggNOG" id="KOG1835">
    <property type="taxonomic scope" value="Eukaryota"/>
</dbReference>
<evidence type="ECO:0000256" key="1">
    <source>
        <dbReference type="ARBA" id="ARBA00004123"/>
    </source>
</evidence>
<organism evidence="6 7">
    <name type="scientific">Strigamia maritima</name>
    <name type="common">European centipede</name>
    <name type="synonym">Geophilus maritimus</name>
    <dbReference type="NCBI Taxonomy" id="126957"/>
    <lineage>
        <taxon>Eukaryota</taxon>
        <taxon>Metazoa</taxon>
        <taxon>Ecdysozoa</taxon>
        <taxon>Arthropoda</taxon>
        <taxon>Myriapoda</taxon>
        <taxon>Chilopoda</taxon>
        <taxon>Pleurostigmophora</taxon>
        <taxon>Geophilomorpha</taxon>
        <taxon>Linotaeniidae</taxon>
        <taxon>Strigamia</taxon>
    </lineage>
</organism>
<comment type="similarity">
    <text evidence="2">Belongs to the NUP186/NUP192/NUP205 family.</text>
</comment>
<dbReference type="eggNOG" id="KOG2624">
    <property type="taxonomic scope" value="Eukaryota"/>
</dbReference>
<keyword evidence="7" id="KW-1185">Reference proteome</keyword>
<evidence type="ECO:0000256" key="2">
    <source>
        <dbReference type="ARBA" id="ARBA00005892"/>
    </source>
</evidence>
<dbReference type="GO" id="GO:0006999">
    <property type="term" value="P:nuclear pore organization"/>
    <property type="evidence" value="ECO:0007669"/>
    <property type="project" value="TreeGrafter"/>
</dbReference>
<reference evidence="6" key="2">
    <citation type="submission" date="2015-02" db="UniProtKB">
        <authorList>
            <consortium name="EnsemblMetazoa"/>
        </authorList>
    </citation>
    <scope>IDENTIFICATION</scope>
</reference>
<dbReference type="InterPro" id="IPR006693">
    <property type="entry name" value="AB_hydrolase_lipase"/>
</dbReference>
<name>T1JB70_STRMM</name>
<evidence type="ECO:0000259" key="5">
    <source>
        <dbReference type="Pfam" id="PF04083"/>
    </source>
</evidence>
<dbReference type="GO" id="GO:0006629">
    <property type="term" value="P:lipid metabolic process"/>
    <property type="evidence" value="ECO:0007669"/>
    <property type="project" value="InterPro"/>
</dbReference>
<feature type="domain" description="Partial AB-hydrolase lipase" evidence="5">
    <location>
        <begin position="88"/>
        <end position="136"/>
    </location>
</feature>
<evidence type="ECO:0000256" key="3">
    <source>
        <dbReference type="ARBA" id="ARBA00022448"/>
    </source>
</evidence>
<dbReference type="Proteomes" id="UP000014500">
    <property type="component" value="Unassembled WGS sequence"/>
</dbReference>
<proteinExistence type="inferred from homology"/>
<dbReference type="EMBL" id="JH432010">
    <property type="status" value="NOT_ANNOTATED_CDS"/>
    <property type="molecule type" value="Genomic_DNA"/>
</dbReference>
<dbReference type="PANTHER" id="PTHR31344">
    <property type="entry name" value="NUCLEAR PORE COMPLEX PROTEIN NUP205"/>
    <property type="match status" value="1"/>
</dbReference>
<dbReference type="GO" id="GO:0044611">
    <property type="term" value="C:nuclear pore inner ring"/>
    <property type="evidence" value="ECO:0007669"/>
    <property type="project" value="TreeGrafter"/>
</dbReference>
<evidence type="ECO:0000313" key="7">
    <source>
        <dbReference type="Proteomes" id="UP000014500"/>
    </source>
</evidence>
<dbReference type="PhylomeDB" id="T1JB70"/>
<dbReference type="InterPro" id="IPR029058">
    <property type="entry name" value="AB_hydrolase_fold"/>
</dbReference>
<dbReference type="Pfam" id="PF11894">
    <property type="entry name" value="Nup192"/>
    <property type="match status" value="1"/>
</dbReference>
<dbReference type="Gene3D" id="3.40.50.1820">
    <property type="entry name" value="alpha/beta hydrolase"/>
    <property type="match status" value="1"/>
</dbReference>
<dbReference type="STRING" id="126957.T1JB70"/>
<dbReference type="InterPro" id="IPR021827">
    <property type="entry name" value="Nup186/Nup192/Nup205"/>
</dbReference>
<keyword evidence="3" id="KW-0813">Transport</keyword>
<evidence type="ECO:0000313" key="6">
    <source>
        <dbReference type="EnsemblMetazoa" id="SMAR011004-PA"/>
    </source>
</evidence>
<evidence type="ECO:0000256" key="4">
    <source>
        <dbReference type="ARBA" id="ARBA00023242"/>
    </source>
</evidence>
<dbReference type="PANTHER" id="PTHR31344:SF0">
    <property type="entry name" value="NUCLEAR PORE COMPLEX PROTEIN NUP205"/>
    <property type="match status" value="1"/>
</dbReference>
<sequence length="2121" mass="241087">MPLKVKELRNRDDEMARIDTNPEVALSPLKETDQFKPTLTEQNRDGWNLNARVEYSKSNQFQVQAQEELFHLRDGRAIPIDPEAYMTIEEIIKYHGYPLQVYDVITNDGYILTVHRIPYGKAGPGTKPRKPVMVQHEENVWLPYKELFNVVYTAVFKKDIDILPEFEAILRKHKPDFVALLKNPAKNAESREILRKGSGEGIPVLGRNVPQVIPQTMITEALIISDMFNLNEISAVELLLAGENQKANFVGVTRGLVAVLLYYDGRQSLVASLRALIQAREGRTWTLGLSNEMVNLSTKYTNQLLEEGLFRKILDLLLEMDLAKEIDKLQKNRGLGSPRHRKQVVDLIIETKQTLAECIYCLACQSALSSEHTLQLLAFLARHNPIAADGTMDNVSLALVMAVLYAVDVSVLEQTEDSELLLQKIPIISDPDFIPTIHKELSDANQWEQPQMKAVFQFAWAVSLRILSQQPNMQGFQQYFEEDEFILDQAVNNGVFNFLHTVLLANETFHLEEFYVKRFHSLITDFIIHMPLKVKELRNHGDEMARIILAHEQEGLDPPENLQRHFEELMQSISALYAKDPLKLELISEYWCPVEMSPGFSTTYPFRLPQKQVNLFKFVRLAGDLLPPSLYVPYIQMLSTLSKAQMCAHHCFNLLKLNGTGGHCSTVGWGHFFMSFHRYYANLRQELPLISDTQHIYRQRPPMRGITPLELKGLSSVLQLIQTIAEEDEFARIAMCENQQWLPLVVLLGLVGCSVPTTFKAELLLTLSAFAKTPTIAINLWHSLEVAQILQTVKTTSAYQSSGIQTELDEIEARNEEFPMTRAFLQLLCVLVDVTIPQTLGVGFRAPGFDPYLEFVRDSIFLKANTRAYKNSGEKWAVMAGCLTMFYKLLKNHEVLPEDFINQVAELQGGGSTTANKRPGHNILVYMLHDSAMLKMVLYIITEAVQVLAQYTNFPGKEDLQKSSLLALKLISTVLEKQSKFLDLLREFGSSLLVSSIDKLLLMINPRSGRADYIVCIAKFTTYGSFLPEHVYHVTKIFRHLCQSPVVQPQLVTLFTMNESETLELLNGFVETLDSDETESFDQKFDGTDASEVHSPQVTRLNIVQLMLNCLSQQQPNLTHFLLGFDLRKPINKTVLQEAGVLNSPRTCLHVILSQLALKGNSRQEPSCIRDAPMLAEAYYHLLHDLAADKDTSGPILRHLRTTHDFLYRQLQCLPFKLKSSDASKRSNPYTLLQQSWLLKLAAIEIHVTSLNRQRSQVQRLVNLLIDTNPEVALSNETGVEGDGPTLDIGMSSLSQLRPSNIVTAGIVRRKLLSILDAIDFTEHYPDPPQWEYFDPPSAELAISQCEKRQMNGLTVVNVLMLHQLLNRELNDLKGASALGQRPLISQEIQNILSYVVKRNKVRENVHAKRQIFDSWRQITEIILTAYPSEVLEGEKRQTVLFELIQELIHKVLNQSSVSELSHLVSGIILTLLANLRQCFIASETDMGKENLSGFNVLSETTLVSSTRLFRSSSLQVVLKGLLECILKSGGGPQRVRANYYAALLNFLRIAKKPKPFPALYNDKEVHELLDHRVTLDQEMEHEKLSRENVEIILGYGEHFMEVVCRDCCTSHDVNRMLTLACVDVIVSTDRNEHWLNYLVSKGYLRHLIESLLQDNQQLQNLILSANEPLRALYIYESKMALLTRLALSGSGAYALLENGIMSTLVECKVFDMRPEHEIHHASVLPMFNPNASAEGDGFLMMSIGRYRQILFPALRLCLAITTSLGHNNINASSQLLRFIVAHVEVFCTILRERHVKLTLPILQELSLVARVVARAAAVEYSDDLDQTITIEIQSHVKRLQRFMIALLQRYALTDSIKLSVISDGVSGFIQNEMQIRLLEVLSGTVLYCRSVVTPPGDDRRLCPIIFLPNLNEAISKDALDVEDFRVMLSIPRTPNLGVVVYHLQKCLDLFLQSYAAHSNFMKKYNSLSELSYEEMKEFLPDLNDKLSGQIRKHKAKQCLLKLLNYKSQEVKLYSYMIENSLYLVWIHLEHYLVNCTTVDSGMVLGKSWGNQLDSRSSKNEFEISNENLTHLKTEVLSCINETVFRKLQEIVQIHSHHNARSSFMEALVRRLKRIIRLNTK</sequence>